<name>A0A2T8I8L5_9POAL</name>
<gene>
    <name evidence="1" type="ORF">PAHAL_8G116300</name>
</gene>
<proteinExistence type="predicted"/>
<protein>
    <submittedName>
        <fullName evidence="1">Uncharacterized protein</fullName>
    </submittedName>
</protein>
<dbReference type="EMBL" id="CM008053">
    <property type="protein sequence ID" value="PVH33994.1"/>
    <property type="molecule type" value="Genomic_DNA"/>
</dbReference>
<dbReference type="AlphaFoldDB" id="A0A2T8I8L5"/>
<dbReference type="Proteomes" id="UP000243499">
    <property type="component" value="Chromosome 8"/>
</dbReference>
<reference evidence="1" key="1">
    <citation type="submission" date="2018-04" db="EMBL/GenBank/DDBJ databases">
        <title>WGS assembly of Panicum hallii.</title>
        <authorList>
            <person name="Lovell J."/>
            <person name="Jenkins J."/>
            <person name="Lowry D."/>
            <person name="Mamidi S."/>
            <person name="Sreedasyam A."/>
            <person name="Weng X."/>
            <person name="Barry K."/>
            <person name="Bonette J."/>
            <person name="Campitelli B."/>
            <person name="Daum C."/>
            <person name="Gordon S."/>
            <person name="Gould B."/>
            <person name="Lipzen A."/>
            <person name="Macqueen A."/>
            <person name="Palacio-Mejia J."/>
            <person name="Plott C."/>
            <person name="Shakirov E."/>
            <person name="Shu S."/>
            <person name="Yoshinaga Y."/>
            <person name="Zane M."/>
            <person name="Rokhsar D."/>
            <person name="Grimwood J."/>
            <person name="Schmutz J."/>
            <person name="Juenger T."/>
        </authorList>
    </citation>
    <scope>NUCLEOTIDE SEQUENCE [LARGE SCALE GENOMIC DNA]</scope>
    <source>
        <strain evidence="1">FIL2</strain>
    </source>
</reference>
<dbReference type="Gramene" id="PVH33994">
    <property type="protein sequence ID" value="PVH33994"/>
    <property type="gene ID" value="PAHAL_8G116300"/>
</dbReference>
<sequence length="89" mass="9364">MNCSYTIGHVKTGTPIAIVSRTEFHPHCVTNAPTAGCWSISVCGAQPMITMPLFPTRSFHPTGGSHVLTLTTHKNGTPDASSPRASSLS</sequence>
<organism evidence="1">
    <name type="scientific">Panicum hallii</name>
    <dbReference type="NCBI Taxonomy" id="206008"/>
    <lineage>
        <taxon>Eukaryota</taxon>
        <taxon>Viridiplantae</taxon>
        <taxon>Streptophyta</taxon>
        <taxon>Embryophyta</taxon>
        <taxon>Tracheophyta</taxon>
        <taxon>Spermatophyta</taxon>
        <taxon>Magnoliopsida</taxon>
        <taxon>Liliopsida</taxon>
        <taxon>Poales</taxon>
        <taxon>Poaceae</taxon>
        <taxon>PACMAD clade</taxon>
        <taxon>Panicoideae</taxon>
        <taxon>Panicodae</taxon>
        <taxon>Paniceae</taxon>
        <taxon>Panicinae</taxon>
        <taxon>Panicum</taxon>
        <taxon>Panicum sect. Panicum</taxon>
    </lineage>
</organism>
<accession>A0A2T8I8L5</accession>
<evidence type="ECO:0000313" key="1">
    <source>
        <dbReference type="EMBL" id="PVH33994.1"/>
    </source>
</evidence>